<dbReference type="RefSeq" id="WP_202688847.1">
    <property type="nucleotide sequence ID" value="NZ_JAESVN010000004.1"/>
</dbReference>
<evidence type="ECO:0000313" key="8">
    <source>
        <dbReference type="Proteomes" id="UP000648908"/>
    </source>
</evidence>
<protein>
    <submittedName>
        <fullName evidence="7">Protein kinase</fullName>
    </submittedName>
</protein>
<keyword evidence="1" id="KW-0808">Transferase</keyword>
<sequence length="701" mass="73050">MAEEKTPPPENGQSDSGGSGRPSQSSPPQGTTPPVTVTSGMLVAGTYEIEQLINRGGMGEVYRGRNVHTGDPVAMKIVLPALAHDPMIEALFQKEAKVLGRLAHDAIVRYHTYMNPPEIGRPSLIMEFVEGKSLSDRIKEEPLSEAEVRILLRRLASGLDRAHGAGVVHRDLSPDNVLLEGQKVENAKLIDFGIAKSSMKGDRTLLQGQFAGKFSFVAPEQLGAFDGAIDGRTDVYSLALMMVAACRGKNLNMGGSIIEAVRSRSSVPDLDDVYAGLRPLLQHMLQPDPANRPASMARVIELLDDPSQIPVIAPDAGSIDPDRTVIAGGLPRVTGGAAPAMGGTASPEAQAQFVGIPGSKGSGAPAPAKKSGKGGLIAAGLVMLLALGGGAAWMTGTFDPEPAEPEATAQDEGGSGATGDGGTQPPADTAEGGTQTPEDGSQSAANETDTTNPETDAESAAETEGAETQPEGGETGSSAETETAEPAPPLDALGRQLAWLDNYDAGNCVYLSRLDGDGSRINLEGFGTSVDPFTRLLADFRAAHGVEPDIGVRLINDTQCPVLDFLNGIRANRGIPPSLVLDNASDVLKSGETVSGRVEGLAGRAVSLFLVNGAGGATNLKPWLSRASDGTLGFSFTVNLAAGAEPTPQMILAVVTERSVDKLDAVPNGVTARALVPFMRSELERERQSPIGALRFFRLEN</sequence>
<keyword evidence="4" id="KW-0067">ATP-binding</keyword>
<dbReference type="Pfam" id="PF00069">
    <property type="entry name" value="Pkinase"/>
    <property type="match status" value="1"/>
</dbReference>
<feature type="compositionally biased region" description="Gly residues" evidence="5">
    <location>
        <begin position="413"/>
        <end position="422"/>
    </location>
</feature>
<keyword evidence="8" id="KW-1185">Reference proteome</keyword>
<organism evidence="7 8">
    <name type="scientific">Szabonella alba</name>
    <dbReference type="NCBI Taxonomy" id="2804194"/>
    <lineage>
        <taxon>Bacteria</taxon>
        <taxon>Pseudomonadati</taxon>
        <taxon>Pseudomonadota</taxon>
        <taxon>Alphaproteobacteria</taxon>
        <taxon>Rhodobacterales</taxon>
        <taxon>Paracoccaceae</taxon>
        <taxon>Szabonella</taxon>
    </lineage>
</organism>
<evidence type="ECO:0000256" key="3">
    <source>
        <dbReference type="ARBA" id="ARBA00022777"/>
    </source>
</evidence>
<evidence type="ECO:0000256" key="4">
    <source>
        <dbReference type="ARBA" id="ARBA00022840"/>
    </source>
</evidence>
<reference evidence="7" key="1">
    <citation type="submission" date="2021-01" db="EMBL/GenBank/DDBJ databases">
        <title>Tabrizicola alba sp. nov. a motile alkaliphilic bacterium isolated from a soda lake.</title>
        <authorList>
            <person name="Szuroczki S."/>
            <person name="Abbaszade G."/>
            <person name="Schumann P."/>
            <person name="Toth E."/>
        </authorList>
    </citation>
    <scope>NUCLEOTIDE SEQUENCE</scope>
    <source>
        <strain evidence="7">DMG-N-6</strain>
    </source>
</reference>
<dbReference type="CDD" id="cd14014">
    <property type="entry name" value="STKc_PknB_like"/>
    <property type="match status" value="1"/>
</dbReference>
<dbReference type="SUPFAM" id="SSF56112">
    <property type="entry name" value="Protein kinase-like (PK-like)"/>
    <property type="match status" value="1"/>
</dbReference>
<dbReference type="AlphaFoldDB" id="A0A8K0VA57"/>
<dbReference type="InterPro" id="IPR000719">
    <property type="entry name" value="Prot_kinase_dom"/>
</dbReference>
<evidence type="ECO:0000313" key="7">
    <source>
        <dbReference type="EMBL" id="MBL4917936.1"/>
    </source>
</evidence>
<dbReference type="InterPro" id="IPR008266">
    <property type="entry name" value="Tyr_kinase_AS"/>
</dbReference>
<keyword evidence="3 7" id="KW-0418">Kinase</keyword>
<feature type="compositionally biased region" description="Low complexity" evidence="5">
    <location>
        <begin position="21"/>
        <end position="37"/>
    </location>
</feature>
<dbReference type="InterPro" id="IPR011009">
    <property type="entry name" value="Kinase-like_dom_sf"/>
</dbReference>
<feature type="compositionally biased region" description="Acidic residues" evidence="5">
    <location>
        <begin position="455"/>
        <end position="465"/>
    </location>
</feature>
<dbReference type="Gene3D" id="3.30.200.20">
    <property type="entry name" value="Phosphorylase Kinase, domain 1"/>
    <property type="match status" value="1"/>
</dbReference>
<feature type="compositionally biased region" description="Polar residues" evidence="5">
    <location>
        <begin position="432"/>
        <end position="453"/>
    </location>
</feature>
<evidence type="ECO:0000256" key="1">
    <source>
        <dbReference type="ARBA" id="ARBA00022679"/>
    </source>
</evidence>
<dbReference type="PANTHER" id="PTHR43289:SF34">
    <property type="entry name" value="SERINE_THREONINE-PROTEIN KINASE YBDM-RELATED"/>
    <property type="match status" value="1"/>
</dbReference>
<gene>
    <name evidence="7" type="ORF">JL811_11970</name>
</gene>
<proteinExistence type="predicted"/>
<dbReference type="Gene3D" id="1.10.510.10">
    <property type="entry name" value="Transferase(Phosphotransferase) domain 1"/>
    <property type="match status" value="1"/>
</dbReference>
<feature type="domain" description="Protein kinase" evidence="6">
    <location>
        <begin position="47"/>
        <end position="312"/>
    </location>
</feature>
<feature type="region of interest" description="Disordered" evidence="5">
    <location>
        <begin position="1"/>
        <end position="37"/>
    </location>
</feature>
<comment type="caution">
    <text evidence="7">The sequence shown here is derived from an EMBL/GenBank/DDBJ whole genome shotgun (WGS) entry which is preliminary data.</text>
</comment>
<dbReference type="Proteomes" id="UP000648908">
    <property type="component" value="Unassembled WGS sequence"/>
</dbReference>
<dbReference type="PROSITE" id="PS50011">
    <property type="entry name" value="PROTEIN_KINASE_DOM"/>
    <property type="match status" value="1"/>
</dbReference>
<keyword evidence="2" id="KW-0547">Nucleotide-binding</keyword>
<dbReference type="PROSITE" id="PS00109">
    <property type="entry name" value="PROTEIN_KINASE_TYR"/>
    <property type="match status" value="1"/>
</dbReference>
<feature type="region of interest" description="Disordered" evidence="5">
    <location>
        <begin position="396"/>
        <end position="488"/>
    </location>
</feature>
<dbReference type="GO" id="GO:0005524">
    <property type="term" value="F:ATP binding"/>
    <property type="evidence" value="ECO:0007669"/>
    <property type="project" value="UniProtKB-KW"/>
</dbReference>
<name>A0A8K0VA57_9RHOB</name>
<dbReference type="EMBL" id="JAESVN010000004">
    <property type="protein sequence ID" value="MBL4917936.1"/>
    <property type="molecule type" value="Genomic_DNA"/>
</dbReference>
<evidence type="ECO:0000259" key="6">
    <source>
        <dbReference type="PROSITE" id="PS50011"/>
    </source>
</evidence>
<feature type="compositionally biased region" description="Low complexity" evidence="5">
    <location>
        <begin position="466"/>
        <end position="485"/>
    </location>
</feature>
<evidence type="ECO:0000256" key="5">
    <source>
        <dbReference type="SAM" id="MobiDB-lite"/>
    </source>
</evidence>
<accession>A0A8K0VA57</accession>
<dbReference type="PANTHER" id="PTHR43289">
    <property type="entry name" value="MITOGEN-ACTIVATED PROTEIN KINASE KINASE KINASE 20-RELATED"/>
    <property type="match status" value="1"/>
</dbReference>
<evidence type="ECO:0000256" key="2">
    <source>
        <dbReference type="ARBA" id="ARBA00022741"/>
    </source>
</evidence>
<feature type="region of interest" description="Disordered" evidence="5">
    <location>
        <begin position="353"/>
        <end position="372"/>
    </location>
</feature>
<dbReference type="GO" id="GO:0004674">
    <property type="term" value="F:protein serine/threonine kinase activity"/>
    <property type="evidence" value="ECO:0007669"/>
    <property type="project" value="TreeGrafter"/>
</dbReference>